<dbReference type="PANTHER" id="PTHR10353:SF36">
    <property type="entry name" value="LP05116P"/>
    <property type="match status" value="1"/>
</dbReference>
<dbReference type="PANTHER" id="PTHR10353">
    <property type="entry name" value="GLYCOSYL HYDROLASE"/>
    <property type="match status" value="1"/>
</dbReference>
<evidence type="ECO:0000256" key="1">
    <source>
        <dbReference type="ARBA" id="ARBA00010838"/>
    </source>
</evidence>
<evidence type="ECO:0000256" key="3">
    <source>
        <dbReference type="ARBA" id="ARBA00023295"/>
    </source>
</evidence>
<dbReference type="Gene3D" id="3.20.20.80">
    <property type="entry name" value="Glycosidases"/>
    <property type="match status" value="1"/>
</dbReference>
<dbReference type="GO" id="GO:0005975">
    <property type="term" value="P:carbohydrate metabolic process"/>
    <property type="evidence" value="ECO:0007669"/>
    <property type="project" value="InterPro"/>
</dbReference>
<dbReference type="Pfam" id="PF00232">
    <property type="entry name" value="Glyco_hydro_1"/>
    <property type="match status" value="1"/>
</dbReference>
<dbReference type="GO" id="GO:0008422">
    <property type="term" value="F:beta-glucosidase activity"/>
    <property type="evidence" value="ECO:0007669"/>
    <property type="project" value="TreeGrafter"/>
</dbReference>
<evidence type="ECO:0008006" key="5">
    <source>
        <dbReference type="Google" id="ProtNLM"/>
    </source>
</evidence>
<keyword evidence="2" id="KW-0378">Hydrolase</keyword>
<proteinExistence type="inferred from homology"/>
<dbReference type="AlphaFoldDB" id="A0A6C0K0P9"/>
<reference evidence="4" key="1">
    <citation type="journal article" date="2020" name="Nature">
        <title>Giant virus diversity and host interactions through global metagenomics.</title>
        <authorList>
            <person name="Schulz F."/>
            <person name="Roux S."/>
            <person name="Paez-Espino D."/>
            <person name="Jungbluth S."/>
            <person name="Walsh D.A."/>
            <person name="Denef V.J."/>
            <person name="McMahon K.D."/>
            <person name="Konstantinidis K.T."/>
            <person name="Eloe-Fadrosh E.A."/>
            <person name="Kyrpides N.C."/>
            <person name="Woyke T."/>
        </authorList>
    </citation>
    <scope>NUCLEOTIDE SEQUENCE</scope>
    <source>
        <strain evidence="4">GVMAG-S-1101169-75</strain>
    </source>
</reference>
<accession>A0A6C0K0P9</accession>
<protein>
    <recommendedName>
        <fullName evidence="5">Beta-glucosidase</fullName>
    </recommendedName>
</protein>
<dbReference type="PRINTS" id="PR00131">
    <property type="entry name" value="GLHYDRLASE1"/>
</dbReference>
<dbReference type="SUPFAM" id="SSF51445">
    <property type="entry name" value="(Trans)glycosidases"/>
    <property type="match status" value="1"/>
</dbReference>
<sequence>MYCPLWTFFVPFLITFLTHANAFYLGVATSAYQVEGYNPGSSIWDVYTREHHLHPVGNATDHFHRYREDIQNMYELGFRHYRFSISWTRLMPCKMGVMDSAGLQFYHDMIDECHRWNITPHVTLYHWDLPQYIDEDYNGWLNREMVDLFLQYSRAVFREYGGKVHQWMTINEPLTTSLQGYGTGCNFAPGKCSSPQNFYLSARYQLLAHAEVACYYKQNYADGDIAIVLNSNWVEPLPASSEKAMKQSMLAMDRMLGIFLEPLLLGRYPASLQKETMSFTEEEQEKLRSSYTFLAINHYTSYYMDENGTSSIHPEWTHAQSPWLYDAPFGMQKLMYYLRDHYPFSSEVPILITECGFSQRNDGLFDLERTHYLLGYLAAVQNCREEGGMTNIEGFFVWSFLDNFEWASGYNETFGIVYVNRRDDSFTRHNKLSARVLREINSSPDDRIK</sequence>
<keyword evidence="3" id="KW-0326">Glycosidase</keyword>
<dbReference type="InterPro" id="IPR001360">
    <property type="entry name" value="Glyco_hydro_1"/>
</dbReference>
<dbReference type="EMBL" id="MN740787">
    <property type="protein sequence ID" value="QHU11612.1"/>
    <property type="molecule type" value="Genomic_DNA"/>
</dbReference>
<organism evidence="4">
    <name type="scientific">viral metagenome</name>
    <dbReference type="NCBI Taxonomy" id="1070528"/>
    <lineage>
        <taxon>unclassified sequences</taxon>
        <taxon>metagenomes</taxon>
        <taxon>organismal metagenomes</taxon>
    </lineage>
</organism>
<name>A0A6C0K0P9_9ZZZZ</name>
<comment type="similarity">
    <text evidence="1">Belongs to the glycosyl hydrolase 1 family.</text>
</comment>
<evidence type="ECO:0000313" key="4">
    <source>
        <dbReference type="EMBL" id="QHU11612.1"/>
    </source>
</evidence>
<evidence type="ECO:0000256" key="2">
    <source>
        <dbReference type="ARBA" id="ARBA00022801"/>
    </source>
</evidence>
<dbReference type="InterPro" id="IPR017853">
    <property type="entry name" value="GH"/>
</dbReference>